<evidence type="ECO:0000313" key="5">
    <source>
        <dbReference type="Proteomes" id="UP001152797"/>
    </source>
</evidence>
<accession>A0A9P1CBZ4</accession>
<feature type="region of interest" description="Disordered" evidence="1">
    <location>
        <begin position="835"/>
        <end position="854"/>
    </location>
</feature>
<keyword evidence="5" id="KW-1185">Reference proteome</keyword>
<feature type="compositionally biased region" description="Low complexity" evidence="1">
    <location>
        <begin position="962"/>
        <end position="982"/>
    </location>
</feature>
<sequence>MTSFPGSVSSEAFNSDMTDSFAELVGTSSGSHLQQSGDPADDMGTGLQQPLLSAPSASDLRTFGGDEVSAASPGPLLEQGRTWPEPVETSDKKTRSDVPLSKSEYNRLLFEARMSSMGDAEMKLPWEQGVWKRIFADDDDDVFPTVVPPVPGEYLFPTPSQAAGHDDVEPMEQSMHPRELIATDTTLPFYSFAVRVLPDRDALEEDRKLWLHALYKWQQVFEILNYPGTLGKALLQEQLLTDPDERSAVLRDSLGIKSPRTAIKRAQTLLQYFSWLQMYVPDWSPWDRRHCLQYLGSKEHARSSASRGMTLLESFRFARFVLEIPIPDQLLSDPQLRGRAQRLLAEKETYKPARPLKVVEVAALEKLIASHSNPIDVYMLGAILFAVLSRSRWSDLKLIHQIWIEKVDFNGELYGFVEARTRYHKTATTLAKKQRYMPLVAPVLGVTNIDWSKYWLQAMNSLGVNMEAEPFGALCKAPSHDGNLCRRSCSTEEIGTFLNKVLKTNQETCVTSHSLKHTTLSWCAAYGMDEPARTLLGHHELQGAKAMTVYSRDLLTRPLQLFCSMLANIRLDHFRPDDSRTASMVDLLRLSTTERPTTERPNVVAADNKVTLDASRMEDELEPTSPLGTEAAPASRQAQEQEESSDIASTSSSSGGSDDDDVAQPACWIPPYRASKRATPDPLVSVGDIQKVFGSFCKKEGSWDLNALLFKSNLKKTWKNAPDASFLAGPVSELCMELFKVTRNGVFASKKIRLALEKLQKEIHRLNFTRHHDGDFFDMVDQQVRIACSMFRDLKASPTKYATCMRKASVSEKEKVDGVLQHLVVTDVCSEVGVSSDLPQKPEEQKVDKSPESQKKNVSIFKRVLQKQVSDASSPAKSIKEQAVAASFAPHSTHPHAMSSNGGVTAPHQELETGHAESSCGVIVAHQDLGRVDLEADEAEELKDWLLQKADVKTKKKKKGQKASSKTQKPVLKKPAAIQSKASQKKKKETQVESQNKKGSCKVPFKKRKCDSAYHSAKNRAKKDGKTLEEACAAGSAAAAKMVRVRTWPVGLLLGSAVPLTSRGPSLVKHGGAKRDAPDVENGLIMAGAKILQLQKLANVVKSQSIVADARQAKAKSAAWRDERQWFLHMSEPKAAPAKPPAGSGKAAPPPKAMPRTPQAAPAKPAAASGPPAKPVAAQPVLTSVPKTPPKVAVVTPSGAPGVAEVSPPKKFKQPPPGMGNWPTAAMIAAAKQRPMQKAPPAAAVVKYKAFPAQAKPAAAPVAEAAPAKAAPAKAAPAKAAPAKAAEAAGLTLAKAAKGKAAHMEKAPPPLLPKLLGLQCACSNTTSTASCAKATCGLATWPGLDLMADHLVLRISGYFLMGSMEWLFKSQFINKVFQQNSKGEYVLAPGNAQFEVFKKNNEIRSNRSQVTGLPYSIMLWKNFHGNEEALHDAERRGDVYQKDGYYHFKSVATAIEKRHDTSMVLHGGRADLSKDEYSQMNEFMASRPWSQFGIGGGPSSTQAVVTRSSSSLPKAICDAPLKLSWSSVEHDIKEAKGAQERLGRDCQRLAAKIFDKKDEGINQTLKDILSGLSQRESMLGQCIIFQSVEGTNMEKTKVEKFFRDLGQATEDANEKLESTKSIARTRGWLDSK</sequence>
<feature type="region of interest" description="Disordered" evidence="1">
    <location>
        <begin position="21"/>
        <end position="99"/>
    </location>
</feature>
<dbReference type="EMBL" id="CAMXCT030001254">
    <property type="protein sequence ID" value="CAL4775630.1"/>
    <property type="molecule type" value="Genomic_DNA"/>
</dbReference>
<gene>
    <name evidence="2" type="ORF">C1SCF055_LOCUS15510</name>
</gene>
<evidence type="ECO:0000313" key="4">
    <source>
        <dbReference type="EMBL" id="CAL4775630.1"/>
    </source>
</evidence>
<dbReference type="Proteomes" id="UP001152797">
    <property type="component" value="Unassembled WGS sequence"/>
</dbReference>
<feature type="region of interest" description="Disordered" evidence="1">
    <location>
        <begin position="952"/>
        <end position="1001"/>
    </location>
</feature>
<proteinExistence type="predicted"/>
<reference evidence="2" key="1">
    <citation type="submission" date="2022-10" db="EMBL/GenBank/DDBJ databases">
        <authorList>
            <person name="Chen Y."/>
            <person name="Dougan E. K."/>
            <person name="Chan C."/>
            <person name="Rhodes N."/>
            <person name="Thang M."/>
        </authorList>
    </citation>
    <scope>NUCLEOTIDE SEQUENCE</scope>
</reference>
<feature type="compositionally biased region" description="Low complexity" evidence="1">
    <location>
        <begin position="1133"/>
        <end position="1147"/>
    </location>
</feature>
<organism evidence="2">
    <name type="scientific">Cladocopium goreaui</name>
    <dbReference type="NCBI Taxonomy" id="2562237"/>
    <lineage>
        <taxon>Eukaryota</taxon>
        <taxon>Sar</taxon>
        <taxon>Alveolata</taxon>
        <taxon>Dinophyceae</taxon>
        <taxon>Suessiales</taxon>
        <taxon>Symbiodiniaceae</taxon>
        <taxon>Cladocopium</taxon>
    </lineage>
</organism>
<evidence type="ECO:0000313" key="2">
    <source>
        <dbReference type="EMBL" id="CAI3988318.1"/>
    </source>
</evidence>
<protein>
    <submittedName>
        <fullName evidence="4">Tyr recombinase domain-containing protein</fullName>
    </submittedName>
</protein>
<dbReference type="EMBL" id="CAMXCT010001254">
    <property type="protein sequence ID" value="CAI3988318.1"/>
    <property type="molecule type" value="Genomic_DNA"/>
</dbReference>
<feature type="region of interest" description="Disordered" evidence="1">
    <location>
        <begin position="617"/>
        <end position="666"/>
    </location>
</feature>
<dbReference type="EMBL" id="CAMXCT020001254">
    <property type="protein sequence ID" value="CAL1141693.1"/>
    <property type="molecule type" value="Genomic_DNA"/>
</dbReference>
<evidence type="ECO:0000256" key="1">
    <source>
        <dbReference type="SAM" id="MobiDB-lite"/>
    </source>
</evidence>
<reference evidence="3" key="2">
    <citation type="submission" date="2024-04" db="EMBL/GenBank/DDBJ databases">
        <authorList>
            <person name="Chen Y."/>
            <person name="Shah S."/>
            <person name="Dougan E. K."/>
            <person name="Thang M."/>
            <person name="Chan C."/>
        </authorList>
    </citation>
    <scope>NUCLEOTIDE SEQUENCE [LARGE SCALE GENOMIC DNA]</scope>
</reference>
<feature type="compositionally biased region" description="Low complexity" evidence="1">
    <location>
        <begin position="646"/>
        <end position="656"/>
    </location>
</feature>
<feature type="region of interest" description="Disordered" evidence="1">
    <location>
        <begin position="871"/>
        <end position="916"/>
    </location>
</feature>
<evidence type="ECO:0000313" key="3">
    <source>
        <dbReference type="EMBL" id="CAL1141693.1"/>
    </source>
</evidence>
<feature type="compositionally biased region" description="Polar residues" evidence="1">
    <location>
        <begin position="26"/>
        <end position="37"/>
    </location>
</feature>
<name>A0A9P1CBZ4_9DINO</name>
<comment type="caution">
    <text evidence="2">The sequence shown here is derived from an EMBL/GenBank/DDBJ whole genome shotgun (WGS) entry which is preliminary data.</text>
</comment>
<feature type="region of interest" description="Disordered" evidence="1">
    <location>
        <begin position="1133"/>
        <end position="1188"/>
    </location>
</feature>
<feature type="region of interest" description="Disordered" evidence="1">
    <location>
        <begin position="592"/>
        <end position="611"/>
    </location>
</feature>
<feature type="compositionally biased region" description="Basic and acidic residues" evidence="1">
    <location>
        <begin position="840"/>
        <end position="854"/>
    </location>
</feature>
<feature type="compositionally biased region" description="Low complexity" evidence="1">
    <location>
        <begin position="1158"/>
        <end position="1178"/>
    </location>
</feature>